<evidence type="ECO:0000256" key="1">
    <source>
        <dbReference type="SAM" id="MobiDB-lite"/>
    </source>
</evidence>
<organism evidence="2 3">
    <name type="scientific">Bacillus methanolicus PB1</name>
    <dbReference type="NCBI Taxonomy" id="997296"/>
    <lineage>
        <taxon>Bacteria</taxon>
        <taxon>Bacillati</taxon>
        <taxon>Bacillota</taxon>
        <taxon>Bacilli</taxon>
        <taxon>Bacillales</taxon>
        <taxon>Bacillaceae</taxon>
        <taxon>Bacillus</taxon>
    </lineage>
</organism>
<dbReference type="Proteomes" id="UP000010523">
    <property type="component" value="Unassembled WGS sequence"/>
</dbReference>
<evidence type="ECO:0008006" key="4">
    <source>
        <dbReference type="Google" id="ProtNLM"/>
    </source>
</evidence>
<dbReference type="InterPro" id="IPR025953">
    <property type="entry name" value="YlbD_coat"/>
</dbReference>
<evidence type="ECO:0000313" key="2">
    <source>
        <dbReference type="EMBL" id="EIJ81624.1"/>
    </source>
</evidence>
<evidence type="ECO:0000313" key="3">
    <source>
        <dbReference type="Proteomes" id="UP000010523"/>
    </source>
</evidence>
<comment type="caution">
    <text evidence="2">The sequence shown here is derived from an EMBL/GenBank/DDBJ whole genome shotgun (WGS) entry which is preliminary data.</text>
</comment>
<sequence>MCFKNIIRKILFKFGKSNIGIISIILIDESLRSGLKLFLIVNQFFVFSYRIYMHMQLYEVNILVKKKLDPSVQKFKEFVQSNPKIILKVRKGEATWQELYEDWYLLGEDDPRWDSYRSEQTEQKESETEKKDDWKAQLIGLFKKMDANQIEKHIHNLSQALGAIQNVIGQFQESTKTKSTSEKVQPPHPFQFRKD</sequence>
<name>I3E553_BACMT</name>
<reference evidence="2 3" key="1">
    <citation type="journal article" date="2012" name="Appl. Environ. Microbiol.">
        <title>Genome Sequence of Thermotolerant Bacillus methanolicus: Features and Regulation Related to Methylotrophy and Production of L-Lysine and L-Glutamate from Methanol.</title>
        <authorList>
            <person name="Heggeset T.M."/>
            <person name="Krog A."/>
            <person name="Balzer S."/>
            <person name="Wentzel A."/>
            <person name="Ellingsen T.E."/>
            <person name="Brautaset T."/>
        </authorList>
    </citation>
    <scope>NUCLEOTIDE SEQUENCE [LARGE SCALE GENOMIC DNA]</scope>
    <source>
        <strain evidence="2 3">PB1</strain>
    </source>
</reference>
<dbReference type="AlphaFoldDB" id="I3E553"/>
<proteinExistence type="predicted"/>
<dbReference type="eggNOG" id="ENOG5032UYM">
    <property type="taxonomic scope" value="Bacteria"/>
</dbReference>
<feature type="region of interest" description="Disordered" evidence="1">
    <location>
        <begin position="174"/>
        <end position="195"/>
    </location>
</feature>
<dbReference type="PATRIC" id="fig|997296.3.peg.399"/>
<dbReference type="Pfam" id="PF14071">
    <property type="entry name" value="YlbD_coat"/>
    <property type="match status" value="1"/>
</dbReference>
<gene>
    <name evidence="2" type="ORF">PB1_01745</name>
</gene>
<accession>I3E553</accession>
<dbReference type="EMBL" id="AFEU01000001">
    <property type="protein sequence ID" value="EIJ81624.1"/>
    <property type="molecule type" value="Genomic_DNA"/>
</dbReference>
<protein>
    <recommendedName>
        <fullName evidence="4">Coat protein</fullName>
    </recommendedName>
</protein>
<dbReference type="STRING" id="997296.PB1_01745"/>
<keyword evidence="3" id="KW-1185">Reference proteome</keyword>